<dbReference type="AlphaFoldDB" id="T0PYN3"/>
<reference evidence="1 2" key="1">
    <citation type="submission" date="2012-04" db="EMBL/GenBank/DDBJ databases">
        <title>The Genome Sequence of Saprolegnia declina VS20.</title>
        <authorList>
            <consortium name="The Broad Institute Genome Sequencing Platform"/>
            <person name="Russ C."/>
            <person name="Nusbaum C."/>
            <person name="Tyler B."/>
            <person name="van West P."/>
            <person name="Dieguez-Uribeondo J."/>
            <person name="de Bruijn I."/>
            <person name="Tripathy S."/>
            <person name="Jiang R."/>
            <person name="Young S.K."/>
            <person name="Zeng Q."/>
            <person name="Gargeya S."/>
            <person name="Fitzgerald M."/>
            <person name="Haas B."/>
            <person name="Abouelleil A."/>
            <person name="Alvarado L."/>
            <person name="Arachchi H.M."/>
            <person name="Berlin A."/>
            <person name="Chapman S.B."/>
            <person name="Goldberg J."/>
            <person name="Griggs A."/>
            <person name="Gujja S."/>
            <person name="Hansen M."/>
            <person name="Howarth C."/>
            <person name="Imamovic A."/>
            <person name="Larimer J."/>
            <person name="McCowen C."/>
            <person name="Montmayeur A."/>
            <person name="Murphy C."/>
            <person name="Neiman D."/>
            <person name="Pearson M."/>
            <person name="Priest M."/>
            <person name="Roberts A."/>
            <person name="Saif S."/>
            <person name="Shea T."/>
            <person name="Sisk P."/>
            <person name="Sykes S."/>
            <person name="Wortman J."/>
            <person name="Nusbaum C."/>
            <person name="Birren B."/>
        </authorList>
    </citation>
    <scope>NUCLEOTIDE SEQUENCE [LARGE SCALE GENOMIC DNA]</scope>
    <source>
        <strain evidence="1 2">VS20</strain>
    </source>
</reference>
<proteinExistence type="predicted"/>
<dbReference type="SUPFAM" id="SSF53335">
    <property type="entry name" value="S-adenosyl-L-methionine-dependent methyltransferases"/>
    <property type="match status" value="1"/>
</dbReference>
<dbReference type="EMBL" id="JH767210">
    <property type="protein sequence ID" value="EQC27346.1"/>
    <property type="molecule type" value="Genomic_DNA"/>
</dbReference>
<accession>T0PYN3</accession>
<dbReference type="GeneID" id="19955597"/>
<dbReference type="PANTHER" id="PTHR14614">
    <property type="entry name" value="HEPATOCELLULAR CARCINOMA-ASSOCIATED ANTIGEN"/>
    <property type="match status" value="1"/>
</dbReference>
<organism evidence="1 2">
    <name type="scientific">Saprolegnia diclina (strain VS20)</name>
    <dbReference type="NCBI Taxonomy" id="1156394"/>
    <lineage>
        <taxon>Eukaryota</taxon>
        <taxon>Sar</taxon>
        <taxon>Stramenopiles</taxon>
        <taxon>Oomycota</taxon>
        <taxon>Saprolegniomycetes</taxon>
        <taxon>Saprolegniales</taxon>
        <taxon>Saprolegniaceae</taxon>
        <taxon>Saprolegnia</taxon>
    </lineage>
</organism>
<dbReference type="PANTHER" id="PTHR14614:SF109">
    <property type="entry name" value="RIBOSOMAL LYSINE N-METHYLTRANSFERASE 5"/>
    <property type="match status" value="1"/>
</dbReference>
<evidence type="ECO:0000313" key="1">
    <source>
        <dbReference type="EMBL" id="EQC27346.1"/>
    </source>
</evidence>
<gene>
    <name evidence="1" type="ORF">SDRG_14870</name>
</gene>
<sequence length="238" mass="26372">MVQVPPPTLAAVDVAEMELWERESAPAFQYTVRVGNLVKRLTAIQDRSLCTTEKPAVASHGHCVWDAALVLAEYLQRHAQPWQQAVELGAGVGLVGMTLSAIGVTDVVLTDQAYCLPLLQKNVEYNFGADRRPRVLELQWGEAETNLSPDVVVASDILYNASVFPLLVRTICQLLASPESVMLMTYETRNAAMEADFIQQLEAQGLHCDCVSLDHARYATLVPYPEEIFLYRISPITK</sequence>
<dbReference type="VEuPathDB" id="FungiDB:SDRG_14870"/>
<dbReference type="InterPro" id="IPR029063">
    <property type="entry name" value="SAM-dependent_MTases_sf"/>
</dbReference>
<protein>
    <submittedName>
        <fullName evidence="1">Uncharacterized protein</fullName>
    </submittedName>
</protein>
<dbReference type="Pfam" id="PF10294">
    <property type="entry name" value="Methyltransf_16"/>
    <property type="match status" value="1"/>
</dbReference>
<name>T0PYN3_SAPDV</name>
<dbReference type="InterPro" id="IPR019410">
    <property type="entry name" value="Methyltransf_16"/>
</dbReference>
<keyword evidence="2" id="KW-1185">Reference proteome</keyword>
<dbReference type="Proteomes" id="UP000030762">
    <property type="component" value="Unassembled WGS sequence"/>
</dbReference>
<evidence type="ECO:0000313" key="2">
    <source>
        <dbReference type="Proteomes" id="UP000030762"/>
    </source>
</evidence>
<dbReference type="RefSeq" id="XP_008619250.1">
    <property type="nucleotide sequence ID" value="XM_008621028.1"/>
</dbReference>
<dbReference type="OrthoDB" id="413520at2759"/>
<dbReference type="InParanoid" id="T0PYN3"/>
<dbReference type="OMA" id="CSKIRYQ"/>
<dbReference type="Gene3D" id="3.40.50.150">
    <property type="entry name" value="Vaccinia Virus protein VP39"/>
    <property type="match status" value="1"/>
</dbReference>
<dbReference type="eggNOG" id="KOG2793">
    <property type="taxonomic scope" value="Eukaryota"/>
</dbReference>